<dbReference type="CDD" id="cd01949">
    <property type="entry name" value="GGDEF"/>
    <property type="match status" value="1"/>
</dbReference>
<dbReference type="SUPFAM" id="SSF55073">
    <property type="entry name" value="Nucleotide cyclase"/>
    <property type="match status" value="1"/>
</dbReference>
<dbReference type="Gene3D" id="3.30.70.270">
    <property type="match status" value="1"/>
</dbReference>
<accession>A0A7Y9WJR3</accession>
<dbReference type="EMBL" id="JACCAS010000001">
    <property type="protein sequence ID" value="NYH21038.1"/>
    <property type="molecule type" value="Genomic_DNA"/>
</dbReference>
<evidence type="ECO:0000256" key="2">
    <source>
        <dbReference type="SAM" id="Phobius"/>
    </source>
</evidence>
<comment type="catalytic activity">
    <reaction evidence="1">
        <text>3',3'-c-di-GMP + H2O = 5'-phosphoguanylyl(3'-&gt;5')guanosine + H(+)</text>
        <dbReference type="Rhea" id="RHEA:24902"/>
        <dbReference type="ChEBI" id="CHEBI:15377"/>
        <dbReference type="ChEBI" id="CHEBI:15378"/>
        <dbReference type="ChEBI" id="CHEBI:58754"/>
        <dbReference type="ChEBI" id="CHEBI:58805"/>
        <dbReference type="EC" id="3.1.4.52"/>
    </reaction>
    <physiologicalReaction direction="left-to-right" evidence="1">
        <dbReference type="Rhea" id="RHEA:24903"/>
    </physiologicalReaction>
</comment>
<reference evidence="5 6" key="1">
    <citation type="submission" date="2020-07" db="EMBL/GenBank/DDBJ databases">
        <title>Exploring microbial biodiversity for novel pathways involved in the catabolism of aromatic compounds derived from lignin.</title>
        <authorList>
            <person name="Elkins J."/>
        </authorList>
    </citation>
    <scope>NUCLEOTIDE SEQUENCE [LARGE SCALE GENOMIC DNA]</scope>
    <source>
        <strain evidence="5 6">H2C3C</strain>
    </source>
</reference>
<dbReference type="Gene3D" id="3.20.20.450">
    <property type="entry name" value="EAL domain"/>
    <property type="match status" value="1"/>
</dbReference>
<dbReference type="PROSITE" id="PS50883">
    <property type="entry name" value="EAL"/>
    <property type="match status" value="1"/>
</dbReference>
<dbReference type="NCBIfam" id="TIGR00254">
    <property type="entry name" value="GGDEF"/>
    <property type="match status" value="1"/>
</dbReference>
<dbReference type="Pfam" id="PF00563">
    <property type="entry name" value="EAL"/>
    <property type="match status" value="1"/>
</dbReference>
<proteinExistence type="predicted"/>
<dbReference type="PANTHER" id="PTHR44757">
    <property type="entry name" value="DIGUANYLATE CYCLASE DGCP"/>
    <property type="match status" value="1"/>
</dbReference>
<keyword evidence="6" id="KW-1185">Reference proteome</keyword>
<dbReference type="GO" id="GO:0071111">
    <property type="term" value="F:cyclic-guanylate-specific phosphodiesterase activity"/>
    <property type="evidence" value="ECO:0007669"/>
    <property type="project" value="UniProtKB-EC"/>
</dbReference>
<dbReference type="PROSITE" id="PS50887">
    <property type="entry name" value="GGDEF"/>
    <property type="match status" value="1"/>
</dbReference>
<keyword evidence="2" id="KW-0812">Transmembrane</keyword>
<dbReference type="InterPro" id="IPR029787">
    <property type="entry name" value="Nucleotide_cyclase"/>
</dbReference>
<dbReference type="PANTHER" id="PTHR44757:SF2">
    <property type="entry name" value="BIOFILM ARCHITECTURE MAINTENANCE PROTEIN MBAA"/>
    <property type="match status" value="1"/>
</dbReference>
<dbReference type="SMART" id="SM00267">
    <property type="entry name" value="GGDEF"/>
    <property type="match status" value="1"/>
</dbReference>
<dbReference type="Proteomes" id="UP000540929">
    <property type="component" value="Unassembled WGS sequence"/>
</dbReference>
<dbReference type="AlphaFoldDB" id="A0A7Y9WJR3"/>
<evidence type="ECO:0000313" key="6">
    <source>
        <dbReference type="Proteomes" id="UP000540929"/>
    </source>
</evidence>
<dbReference type="Pfam" id="PF03707">
    <property type="entry name" value="MHYT"/>
    <property type="match status" value="1"/>
</dbReference>
<dbReference type="SMART" id="SM00052">
    <property type="entry name" value="EAL"/>
    <property type="match status" value="1"/>
</dbReference>
<comment type="caution">
    <text evidence="5">The sequence shown here is derived from an EMBL/GenBank/DDBJ whole genome shotgun (WGS) entry which is preliminary data.</text>
</comment>
<dbReference type="InterPro" id="IPR001633">
    <property type="entry name" value="EAL_dom"/>
</dbReference>
<feature type="domain" description="GGDEF" evidence="4">
    <location>
        <begin position="135"/>
        <end position="267"/>
    </location>
</feature>
<keyword evidence="2" id="KW-0472">Membrane</keyword>
<feature type="domain" description="EAL" evidence="3">
    <location>
        <begin position="276"/>
        <end position="530"/>
    </location>
</feature>
<dbReference type="FunFam" id="3.20.20.450:FF:000001">
    <property type="entry name" value="Cyclic di-GMP phosphodiesterase yahA"/>
    <property type="match status" value="1"/>
</dbReference>
<dbReference type="InterPro" id="IPR005330">
    <property type="entry name" value="MHYT_dom"/>
</dbReference>
<dbReference type="InterPro" id="IPR000160">
    <property type="entry name" value="GGDEF_dom"/>
</dbReference>
<dbReference type="InterPro" id="IPR052155">
    <property type="entry name" value="Biofilm_reg_signaling"/>
</dbReference>
<gene>
    <name evidence="5" type="ORF">GGD40_000517</name>
</gene>
<dbReference type="FunFam" id="3.30.70.270:FF:000001">
    <property type="entry name" value="Diguanylate cyclase domain protein"/>
    <property type="match status" value="1"/>
</dbReference>
<name>A0A7Y9WJR3_9BURK</name>
<evidence type="ECO:0000259" key="3">
    <source>
        <dbReference type="PROSITE" id="PS50883"/>
    </source>
</evidence>
<dbReference type="InterPro" id="IPR035919">
    <property type="entry name" value="EAL_sf"/>
</dbReference>
<feature type="transmembrane region" description="Helical" evidence="2">
    <location>
        <begin position="56"/>
        <end position="79"/>
    </location>
</feature>
<sequence>MAFRLKQRSRHAVWMRAGAAVLMGSAIAGMHYIGMAAASFPTGSRCTASALAKGSSWLSVAVVAGGFAVMAIARVSAVLDRIGKALALKLAASLADANESLTYVSLHDPLTQLSNRSLLEDKLRHTMRGVPNAEPALAVLFIDLDNFKSVNDAYGHQAGDALLVEMAQRIAALFTASDTVARFGGDEFVVAARFDSVGQAMLFADCILAAARRPFNVEGEPLRLSVSVGVALYPGDGESVHEVIRNADAAMYQAKAQGRDRQCFFDPSMTAHAKVHLAMVQELRTALERHDFVLFYQPQMSVTSERTVGVEALLRWRHPSRGWVAPSEFLPLAERFGLIVPLGSWVLNEACRQLAEWHRRGYGELTMSVNLSALQFADAGLADRVGEALANNQVGPGTLTLEVTESVAMENVEQSMRILQTLREMGVSIAIDDFGTGYSSLLYLQRFPATELKIDCGFVRQLTQSAEDVAIASAIVALGKTLHLKVVAEGVETEEQKRFLAVLGCDLLQGFLPGRPMPADQLWAHLCAESAACSAMEPPEETADLGGVAQ</sequence>
<dbReference type="CDD" id="cd01948">
    <property type="entry name" value="EAL"/>
    <property type="match status" value="1"/>
</dbReference>
<organism evidence="5 6">
    <name type="scientific">Paraburkholderia bryophila</name>
    <dbReference type="NCBI Taxonomy" id="420952"/>
    <lineage>
        <taxon>Bacteria</taxon>
        <taxon>Pseudomonadati</taxon>
        <taxon>Pseudomonadota</taxon>
        <taxon>Betaproteobacteria</taxon>
        <taxon>Burkholderiales</taxon>
        <taxon>Burkholderiaceae</taxon>
        <taxon>Paraburkholderia</taxon>
    </lineage>
</organism>
<dbReference type="SUPFAM" id="SSF141868">
    <property type="entry name" value="EAL domain-like"/>
    <property type="match status" value="1"/>
</dbReference>
<dbReference type="GO" id="GO:0071732">
    <property type="term" value="P:cellular response to nitric oxide"/>
    <property type="evidence" value="ECO:0007669"/>
    <property type="project" value="UniProtKB-ARBA"/>
</dbReference>
<dbReference type="InterPro" id="IPR043128">
    <property type="entry name" value="Rev_trsase/Diguanyl_cyclase"/>
</dbReference>
<protein>
    <submittedName>
        <fullName evidence="5">Diguanylate cyclase (GGDEF)-like protein</fullName>
    </submittedName>
</protein>
<evidence type="ECO:0000313" key="5">
    <source>
        <dbReference type="EMBL" id="NYH21038.1"/>
    </source>
</evidence>
<evidence type="ECO:0000256" key="1">
    <source>
        <dbReference type="ARBA" id="ARBA00051114"/>
    </source>
</evidence>
<dbReference type="Pfam" id="PF00990">
    <property type="entry name" value="GGDEF"/>
    <property type="match status" value="1"/>
</dbReference>
<evidence type="ECO:0000259" key="4">
    <source>
        <dbReference type="PROSITE" id="PS50887"/>
    </source>
</evidence>
<keyword evidence="2" id="KW-1133">Transmembrane helix</keyword>